<proteinExistence type="inferred from homology"/>
<dbReference type="GO" id="GO:0055129">
    <property type="term" value="P:L-proline biosynthetic process"/>
    <property type="evidence" value="ECO:0007669"/>
    <property type="project" value="UniProtKB-UniRule"/>
</dbReference>
<dbReference type="STRING" id="89784.SAMN04489725_10881"/>
<dbReference type="Gene3D" id="3.90.1150.10">
    <property type="entry name" value="Aspartate Aminotransferase, domain 1"/>
    <property type="match status" value="1"/>
</dbReference>
<evidence type="ECO:0000256" key="9">
    <source>
        <dbReference type="ARBA" id="ARBA00022898"/>
    </source>
</evidence>
<sequence length="403" mass="44071">MTDQAQTSTALRLEQTYGAKNYNPLPVVLVKGEGVWVWDEEGNRYLDMLSAYSALNQGHRHPKIIAALKDQADQITLTSRAFYNDKLGRMYERLAKLTGKPMILPMNTGAEAVETAIKAARRWAYDVKHVPADQAEIIVCEGNFHGRTTTIISFSSDAEYQRGFGPLTPGFRIVPYGDIAALRAAITPNTAAFLVEPIQGEAGIVLPPDGYLRAAHELCKQNNVLFIADEIQTGLGRTGKMFACEWEQVVPDVYIIGKALGGGVFPVSAVAADEEVLGVFEPGSHGSTFGGNPLGAAVAVAALDVLEDEDLVERSRTLGAAFLSRLRNVHSPVVKEVRGRGLFVGVELTTKARPYCERLKQEGLLCKETHDTTIRFAPPLVIREDELDWALARIERVLTEVTP</sequence>
<feature type="modified residue" description="N6-(pyridoxal phosphate)lysine" evidence="11">
    <location>
        <position position="258"/>
    </location>
</feature>
<evidence type="ECO:0000256" key="11">
    <source>
        <dbReference type="HAMAP-Rule" id="MF_01689"/>
    </source>
</evidence>
<name>A0A1H2UNP0_9BACL</name>
<evidence type="ECO:0000256" key="1">
    <source>
        <dbReference type="ARBA" id="ARBA00001933"/>
    </source>
</evidence>
<protein>
    <recommendedName>
        <fullName evidence="3 11">Ornithine aminotransferase</fullName>
        <shortName evidence="11">OAT</shortName>
        <ecNumber evidence="3 11">2.6.1.13</ecNumber>
    </recommendedName>
    <alternativeName>
        <fullName evidence="10 11">Ornithine--oxo-acid aminotransferase</fullName>
    </alternativeName>
</protein>
<dbReference type="Gene3D" id="3.40.640.10">
    <property type="entry name" value="Type I PLP-dependent aspartate aminotransferase-like (Major domain)"/>
    <property type="match status" value="1"/>
</dbReference>
<dbReference type="InterPro" id="IPR015424">
    <property type="entry name" value="PyrdxlP-dep_Trfase"/>
</dbReference>
<evidence type="ECO:0000256" key="7">
    <source>
        <dbReference type="ARBA" id="ARBA00022650"/>
    </source>
</evidence>
<keyword evidence="7 11" id="KW-0641">Proline biosynthesis</keyword>
<dbReference type="RefSeq" id="WP_074693124.1">
    <property type="nucleotide sequence ID" value="NZ_FNOJ01000008.1"/>
</dbReference>
<evidence type="ECO:0000256" key="6">
    <source>
        <dbReference type="ARBA" id="ARBA00022605"/>
    </source>
</evidence>
<dbReference type="EC" id="2.6.1.13" evidence="3 11"/>
<dbReference type="UniPathway" id="UPA00098">
    <property type="reaction ID" value="UER00358"/>
</dbReference>
<dbReference type="AlphaFoldDB" id="A0A1H2UNP0"/>
<keyword evidence="6 11" id="KW-0028">Amino-acid biosynthesis</keyword>
<dbReference type="NCBIfam" id="NF003145">
    <property type="entry name" value="PRK04073.1"/>
    <property type="match status" value="1"/>
</dbReference>
<evidence type="ECO:0000256" key="8">
    <source>
        <dbReference type="ARBA" id="ARBA00022679"/>
    </source>
</evidence>
<comment type="function">
    <text evidence="11">Catalyzes the interconversion of ornithine to glutamate semialdehyde.</text>
</comment>
<dbReference type="FunFam" id="3.40.640.10:FF:000011">
    <property type="entry name" value="Ornithine aminotransferase"/>
    <property type="match status" value="1"/>
</dbReference>
<dbReference type="PANTHER" id="PTHR11986">
    <property type="entry name" value="AMINOTRANSFERASE CLASS III"/>
    <property type="match status" value="1"/>
</dbReference>
<dbReference type="GO" id="GO:0030170">
    <property type="term" value="F:pyridoxal phosphate binding"/>
    <property type="evidence" value="ECO:0007669"/>
    <property type="project" value="UniProtKB-UniRule"/>
</dbReference>
<evidence type="ECO:0000313" key="12">
    <source>
        <dbReference type="EMBL" id="SDW57710.1"/>
    </source>
</evidence>
<dbReference type="EMBL" id="FNOJ01000008">
    <property type="protein sequence ID" value="SDW57710.1"/>
    <property type="molecule type" value="Genomic_DNA"/>
</dbReference>
<dbReference type="HAMAP" id="MF_01689">
    <property type="entry name" value="Ornith_aminotrans_3"/>
    <property type="match status" value="1"/>
</dbReference>
<dbReference type="GO" id="GO:0005737">
    <property type="term" value="C:cytoplasm"/>
    <property type="evidence" value="ECO:0007669"/>
    <property type="project" value="UniProtKB-SubCell"/>
</dbReference>
<dbReference type="GO" id="GO:0042802">
    <property type="term" value="F:identical protein binding"/>
    <property type="evidence" value="ECO:0007669"/>
    <property type="project" value="TreeGrafter"/>
</dbReference>
<evidence type="ECO:0000256" key="3">
    <source>
        <dbReference type="ARBA" id="ARBA00012924"/>
    </source>
</evidence>
<evidence type="ECO:0000256" key="2">
    <source>
        <dbReference type="ARBA" id="ARBA00004998"/>
    </source>
</evidence>
<dbReference type="InterPro" id="IPR034757">
    <property type="entry name" value="Ornith_aminotrans_bact"/>
</dbReference>
<evidence type="ECO:0000256" key="10">
    <source>
        <dbReference type="ARBA" id="ARBA00030587"/>
    </source>
</evidence>
<evidence type="ECO:0000256" key="5">
    <source>
        <dbReference type="ARBA" id="ARBA00022576"/>
    </source>
</evidence>
<keyword evidence="9 11" id="KW-0663">Pyridoxal phosphate</keyword>
<dbReference type="NCBIfam" id="TIGR01885">
    <property type="entry name" value="Orn_aminotrans"/>
    <property type="match status" value="1"/>
</dbReference>
<gene>
    <name evidence="11" type="primary">rocD</name>
    <name evidence="12" type="ORF">SAMN04489725_10881</name>
</gene>
<accession>A0A1H2UNP0</accession>
<keyword evidence="5 11" id="KW-0032">Aminotransferase</keyword>
<dbReference type="InterPro" id="IPR015422">
    <property type="entry name" value="PyrdxlP-dep_Trfase_small"/>
</dbReference>
<evidence type="ECO:0000256" key="4">
    <source>
        <dbReference type="ARBA" id="ARBA00022490"/>
    </source>
</evidence>
<comment type="similarity">
    <text evidence="11">Belongs to the class-III pyridoxal-phosphate-dependent aminotransferase family. OAT subfamily.</text>
</comment>
<dbReference type="Proteomes" id="UP000182589">
    <property type="component" value="Unassembled WGS sequence"/>
</dbReference>
<comment type="subcellular location">
    <subcellularLocation>
        <location evidence="11">Cytoplasm</location>
    </subcellularLocation>
</comment>
<keyword evidence="13" id="KW-1185">Reference proteome</keyword>
<comment type="pathway">
    <text evidence="2 11">Amino-acid biosynthesis; L-proline biosynthesis; L-glutamate 5-semialdehyde from L-ornithine: step 1/1.</text>
</comment>
<dbReference type="PROSITE" id="PS00600">
    <property type="entry name" value="AA_TRANSFER_CLASS_3"/>
    <property type="match status" value="1"/>
</dbReference>
<dbReference type="InterPro" id="IPR049704">
    <property type="entry name" value="Aminotrans_3_PPA_site"/>
</dbReference>
<organism evidence="12 13">
    <name type="scientific">Alicyclobacillus hesperidum</name>
    <dbReference type="NCBI Taxonomy" id="89784"/>
    <lineage>
        <taxon>Bacteria</taxon>
        <taxon>Bacillati</taxon>
        <taxon>Bacillota</taxon>
        <taxon>Bacilli</taxon>
        <taxon>Bacillales</taxon>
        <taxon>Alicyclobacillaceae</taxon>
        <taxon>Alicyclobacillus</taxon>
    </lineage>
</organism>
<keyword evidence="4 11" id="KW-0963">Cytoplasm</keyword>
<dbReference type="PANTHER" id="PTHR11986:SF18">
    <property type="entry name" value="ORNITHINE AMINOTRANSFERASE, MITOCHONDRIAL"/>
    <property type="match status" value="1"/>
</dbReference>
<dbReference type="InterPro" id="IPR005814">
    <property type="entry name" value="Aminotrans_3"/>
</dbReference>
<dbReference type="SUPFAM" id="SSF53383">
    <property type="entry name" value="PLP-dependent transferases"/>
    <property type="match status" value="1"/>
</dbReference>
<dbReference type="PIRSF" id="PIRSF000521">
    <property type="entry name" value="Transaminase_4ab_Lys_Orn"/>
    <property type="match status" value="1"/>
</dbReference>
<comment type="catalytic activity">
    <reaction evidence="11">
        <text>a 2-oxocarboxylate + L-ornithine = L-glutamate 5-semialdehyde + an L-alpha-amino acid</text>
        <dbReference type="Rhea" id="RHEA:13877"/>
        <dbReference type="ChEBI" id="CHEBI:35179"/>
        <dbReference type="ChEBI" id="CHEBI:46911"/>
        <dbReference type="ChEBI" id="CHEBI:58066"/>
        <dbReference type="ChEBI" id="CHEBI:59869"/>
        <dbReference type="EC" id="2.6.1.13"/>
    </reaction>
</comment>
<dbReference type="GO" id="GO:0004587">
    <property type="term" value="F:ornithine aminotransferase activity"/>
    <property type="evidence" value="ECO:0007669"/>
    <property type="project" value="UniProtKB-UniRule"/>
</dbReference>
<evidence type="ECO:0000313" key="13">
    <source>
        <dbReference type="Proteomes" id="UP000182589"/>
    </source>
</evidence>
<dbReference type="InterPro" id="IPR015421">
    <property type="entry name" value="PyrdxlP-dep_Trfase_major"/>
</dbReference>
<dbReference type="CDD" id="cd00610">
    <property type="entry name" value="OAT_like"/>
    <property type="match status" value="1"/>
</dbReference>
<reference evidence="13" key="1">
    <citation type="submission" date="2016-10" db="EMBL/GenBank/DDBJ databases">
        <authorList>
            <person name="Varghese N."/>
        </authorList>
    </citation>
    <scope>NUCLEOTIDE SEQUENCE [LARGE SCALE GENOMIC DNA]</scope>
    <source>
        <strain evidence="13">DSM 12489</strain>
    </source>
</reference>
<comment type="cofactor">
    <cofactor evidence="1 11">
        <name>pyridoxal 5'-phosphate</name>
        <dbReference type="ChEBI" id="CHEBI:597326"/>
    </cofactor>
</comment>
<dbReference type="InterPro" id="IPR010164">
    <property type="entry name" value="Orn_aminotrans"/>
</dbReference>
<dbReference type="Pfam" id="PF00202">
    <property type="entry name" value="Aminotran_3"/>
    <property type="match status" value="1"/>
</dbReference>
<dbReference type="InterPro" id="IPR050103">
    <property type="entry name" value="Class-III_PLP-dep_AT"/>
</dbReference>
<keyword evidence="8 11" id="KW-0808">Transferase</keyword>